<comment type="caution">
    <text evidence="12">The sequence shown here is derived from an EMBL/GenBank/DDBJ whole genome shotgun (WGS) entry which is preliminary data.</text>
</comment>
<dbReference type="OrthoDB" id="9801642at2"/>
<evidence type="ECO:0000256" key="3">
    <source>
        <dbReference type="ARBA" id="ARBA00012687"/>
    </source>
</evidence>
<comment type="catalytic activity">
    <reaction evidence="10">
        <text>a lipid X + a UDP-2-N,3-O-bis[(3R)-3-hydroxyacyl]-alpha-D-glucosamine = a lipid A disaccharide + UDP + H(+)</text>
        <dbReference type="Rhea" id="RHEA:67828"/>
        <dbReference type="ChEBI" id="CHEBI:15378"/>
        <dbReference type="ChEBI" id="CHEBI:58223"/>
        <dbReference type="ChEBI" id="CHEBI:137748"/>
        <dbReference type="ChEBI" id="CHEBI:176338"/>
        <dbReference type="ChEBI" id="CHEBI:176343"/>
        <dbReference type="EC" id="2.4.1.182"/>
    </reaction>
</comment>
<evidence type="ECO:0000256" key="8">
    <source>
        <dbReference type="ARBA" id="ARBA00022679"/>
    </source>
</evidence>
<keyword evidence="13" id="KW-1185">Reference proteome</keyword>
<dbReference type="PANTHER" id="PTHR30372">
    <property type="entry name" value="LIPID-A-DISACCHARIDE SYNTHASE"/>
    <property type="match status" value="1"/>
</dbReference>
<reference evidence="12 13" key="1">
    <citation type="submission" date="2018-07" db="EMBL/GenBank/DDBJ databases">
        <authorList>
            <person name="Zhang Y."/>
            <person name="Wang L."/>
            <person name="Ma S."/>
        </authorList>
    </citation>
    <scope>NUCLEOTIDE SEQUENCE [LARGE SCALE GENOMIC DNA]</scope>
    <source>
        <strain evidence="12 13">4-2</strain>
    </source>
</reference>
<evidence type="ECO:0000256" key="2">
    <source>
        <dbReference type="ARBA" id="ARBA00007868"/>
    </source>
</evidence>
<dbReference type="GO" id="GO:0008915">
    <property type="term" value="F:lipid-A-disaccharide synthase activity"/>
    <property type="evidence" value="ECO:0007669"/>
    <property type="project" value="UniProtKB-UniRule"/>
</dbReference>
<keyword evidence="7 12" id="KW-0328">Glycosyltransferase</keyword>
<evidence type="ECO:0000256" key="10">
    <source>
        <dbReference type="ARBA" id="ARBA00048975"/>
    </source>
</evidence>
<sequence length="386" mass="41634">MRFFLIAGEPSGDQLGAALMAGLKELVPDVEFVGIGGAGMEAEGLTSRFPMDELSLMGIWEVLPQYRNLKRRIAETVAAVAETAPDALITIDSPDFCLRVARAARGIAPDLRTIHYVAPSVWAWRPGRAKKMAQVIDHVLALLPFEPPYMREAGMGCDFVGHPVVGMKVASPEEAARFRETHDIASDAPVVLCLPGSRKSEVGRLAGRFDEALIRLRDRVPEIRVVLPTVPGVAGMVRDMTRRWPTVPVVVEDAGEKRAAFAAADLALAASGTVSLELAANRIPMVIGYDMALLSRMVVGMLLRTDTVTLVNLVSETRAVPEFLGGDCQPGPIAEALQVALEDMTARKAQLDAMDLTMERLGRGKEAPGLRAARSVLSALRAPRSR</sequence>
<evidence type="ECO:0000256" key="1">
    <source>
        <dbReference type="ARBA" id="ARBA00002056"/>
    </source>
</evidence>
<keyword evidence="5" id="KW-0444">Lipid biosynthesis</keyword>
<keyword evidence="8 12" id="KW-0808">Transferase</keyword>
<evidence type="ECO:0000256" key="9">
    <source>
        <dbReference type="ARBA" id="ARBA00023098"/>
    </source>
</evidence>
<keyword evidence="9" id="KW-0443">Lipid metabolism</keyword>
<dbReference type="AlphaFoldDB" id="A0A3M0MMT4"/>
<dbReference type="NCBIfam" id="TIGR00215">
    <property type="entry name" value="lpxB"/>
    <property type="match status" value="1"/>
</dbReference>
<dbReference type="PANTHER" id="PTHR30372:SF4">
    <property type="entry name" value="LIPID-A-DISACCHARIDE SYNTHASE, MITOCHONDRIAL-RELATED"/>
    <property type="match status" value="1"/>
</dbReference>
<evidence type="ECO:0000313" key="12">
    <source>
        <dbReference type="EMBL" id="RMC37644.1"/>
    </source>
</evidence>
<evidence type="ECO:0000256" key="7">
    <source>
        <dbReference type="ARBA" id="ARBA00022676"/>
    </source>
</evidence>
<dbReference type="SUPFAM" id="SSF53756">
    <property type="entry name" value="UDP-Glycosyltransferase/glycogen phosphorylase"/>
    <property type="match status" value="1"/>
</dbReference>
<dbReference type="GO" id="GO:0005543">
    <property type="term" value="F:phospholipid binding"/>
    <property type="evidence" value="ECO:0007669"/>
    <property type="project" value="TreeGrafter"/>
</dbReference>
<name>A0A3M0MMT4_9RHOB</name>
<evidence type="ECO:0000256" key="6">
    <source>
        <dbReference type="ARBA" id="ARBA00022556"/>
    </source>
</evidence>
<keyword evidence="6" id="KW-0441">Lipid A biosynthesis</keyword>
<dbReference type="GO" id="GO:0016020">
    <property type="term" value="C:membrane"/>
    <property type="evidence" value="ECO:0007669"/>
    <property type="project" value="GOC"/>
</dbReference>
<dbReference type="Proteomes" id="UP000273516">
    <property type="component" value="Unassembled WGS sequence"/>
</dbReference>
<comment type="similarity">
    <text evidence="2">Belongs to the LpxB family.</text>
</comment>
<dbReference type="InterPro" id="IPR003835">
    <property type="entry name" value="Glyco_trans_19"/>
</dbReference>
<evidence type="ECO:0000256" key="4">
    <source>
        <dbReference type="ARBA" id="ARBA00020902"/>
    </source>
</evidence>
<dbReference type="GO" id="GO:0009245">
    <property type="term" value="P:lipid A biosynthetic process"/>
    <property type="evidence" value="ECO:0007669"/>
    <property type="project" value="UniProtKB-UniRule"/>
</dbReference>
<dbReference type="EC" id="2.4.1.182" evidence="3 11"/>
<comment type="function">
    <text evidence="1">Condensation of UDP-2,3-diacylglucosamine and 2,3-diacylglucosamine-1-phosphate to form lipid A disaccharide, a precursor of lipid A, a phosphorylated glycolipid that anchors the lipopolysaccharide to the outer membrane of the cell.</text>
</comment>
<gene>
    <name evidence="12" type="primary">lpxB</name>
    <name evidence="12" type="ORF">C9E81_02555</name>
</gene>
<evidence type="ECO:0000256" key="11">
    <source>
        <dbReference type="NCBIfam" id="TIGR00215"/>
    </source>
</evidence>
<dbReference type="EMBL" id="QOKZ01000001">
    <property type="protein sequence ID" value="RMC37644.1"/>
    <property type="molecule type" value="Genomic_DNA"/>
</dbReference>
<evidence type="ECO:0000256" key="5">
    <source>
        <dbReference type="ARBA" id="ARBA00022516"/>
    </source>
</evidence>
<protein>
    <recommendedName>
        <fullName evidence="4 11">Lipid-A-disaccharide synthase</fullName>
        <ecNumber evidence="3 11">2.4.1.182</ecNumber>
    </recommendedName>
</protein>
<accession>A0A3M0MMT4</accession>
<dbReference type="RefSeq" id="WP_122110731.1">
    <property type="nucleotide sequence ID" value="NZ_QOKZ01000001.1"/>
</dbReference>
<proteinExistence type="inferred from homology"/>
<organism evidence="12 13">
    <name type="scientific">Paracoccus alkanivorans</name>
    <dbReference type="NCBI Taxonomy" id="2116655"/>
    <lineage>
        <taxon>Bacteria</taxon>
        <taxon>Pseudomonadati</taxon>
        <taxon>Pseudomonadota</taxon>
        <taxon>Alphaproteobacteria</taxon>
        <taxon>Rhodobacterales</taxon>
        <taxon>Paracoccaceae</taxon>
        <taxon>Paracoccus</taxon>
    </lineage>
</organism>
<dbReference type="Pfam" id="PF02684">
    <property type="entry name" value="LpxB"/>
    <property type="match status" value="1"/>
</dbReference>
<evidence type="ECO:0000313" key="13">
    <source>
        <dbReference type="Proteomes" id="UP000273516"/>
    </source>
</evidence>